<evidence type="ECO:0000259" key="7">
    <source>
        <dbReference type="Pfam" id="PF00441"/>
    </source>
</evidence>
<dbReference type="SUPFAM" id="SSF56645">
    <property type="entry name" value="Acyl-CoA dehydrogenase NM domain-like"/>
    <property type="match status" value="1"/>
</dbReference>
<dbReference type="InterPro" id="IPR036250">
    <property type="entry name" value="AcylCo_DH-like_C"/>
</dbReference>
<evidence type="ECO:0000256" key="5">
    <source>
        <dbReference type="ARBA" id="ARBA00023002"/>
    </source>
</evidence>
<proteinExistence type="inferred from homology"/>
<feature type="domain" description="Acyl-CoA dehydrogenase/oxidase N-terminal" evidence="9">
    <location>
        <begin position="17"/>
        <end position="121"/>
    </location>
</feature>
<dbReference type="InterPro" id="IPR037069">
    <property type="entry name" value="AcylCoA_DH/ox_N_sf"/>
</dbReference>
<reference evidence="10 11" key="1">
    <citation type="journal article" date="2019" name="Int. J. Syst. Evol. Microbiol.">
        <title>The Global Catalogue of Microorganisms (GCM) 10K type strain sequencing project: providing services to taxonomists for standard genome sequencing and annotation.</title>
        <authorList>
            <consortium name="The Broad Institute Genomics Platform"/>
            <consortium name="The Broad Institute Genome Sequencing Center for Infectious Disease"/>
            <person name="Wu L."/>
            <person name="Ma J."/>
        </authorList>
    </citation>
    <scope>NUCLEOTIDE SEQUENCE [LARGE SCALE GENOMIC DNA]</scope>
    <source>
        <strain evidence="10 11">JCM 30072</strain>
    </source>
</reference>
<organism evidence="10 11">
    <name type="scientific">Halovenus salina</name>
    <dbReference type="NCBI Taxonomy" id="1510225"/>
    <lineage>
        <taxon>Archaea</taxon>
        <taxon>Methanobacteriati</taxon>
        <taxon>Methanobacteriota</taxon>
        <taxon>Stenosarchaea group</taxon>
        <taxon>Halobacteria</taxon>
        <taxon>Halobacteriales</taxon>
        <taxon>Haloarculaceae</taxon>
        <taxon>Halovenus</taxon>
    </lineage>
</organism>
<evidence type="ECO:0000256" key="6">
    <source>
        <dbReference type="RuleBase" id="RU362125"/>
    </source>
</evidence>
<keyword evidence="11" id="KW-1185">Reference proteome</keyword>
<dbReference type="Gene3D" id="1.10.540.10">
    <property type="entry name" value="Acyl-CoA dehydrogenase/oxidase, N-terminal domain"/>
    <property type="match status" value="1"/>
</dbReference>
<comment type="similarity">
    <text evidence="2 6">Belongs to the acyl-CoA dehydrogenase family.</text>
</comment>
<evidence type="ECO:0000313" key="11">
    <source>
        <dbReference type="Proteomes" id="UP001596445"/>
    </source>
</evidence>
<dbReference type="RefSeq" id="WP_267163164.1">
    <property type="nucleotide sequence ID" value="NZ_CP112972.1"/>
</dbReference>
<dbReference type="InterPro" id="IPR046373">
    <property type="entry name" value="Acyl-CoA_Oxase/DH_mid-dom_sf"/>
</dbReference>
<accession>A0ABD5VW35</accession>
<name>A0ABD5VW35_9EURY</name>
<keyword evidence="4 6" id="KW-0274">FAD</keyword>
<dbReference type="InterPro" id="IPR013786">
    <property type="entry name" value="AcylCoA_DH/ox_N"/>
</dbReference>
<dbReference type="InterPro" id="IPR009075">
    <property type="entry name" value="AcylCo_DH/oxidase_C"/>
</dbReference>
<dbReference type="Gene3D" id="1.20.140.10">
    <property type="entry name" value="Butyryl-CoA Dehydrogenase, subunit A, domain 3"/>
    <property type="match status" value="1"/>
</dbReference>
<gene>
    <name evidence="10" type="ORF">ACFQQG_03530</name>
</gene>
<dbReference type="InterPro" id="IPR006091">
    <property type="entry name" value="Acyl-CoA_Oxase/DH_mid-dom"/>
</dbReference>
<evidence type="ECO:0000313" key="10">
    <source>
        <dbReference type="EMBL" id="MFC7057410.1"/>
    </source>
</evidence>
<dbReference type="Pfam" id="PF02771">
    <property type="entry name" value="Acyl-CoA_dh_N"/>
    <property type="match status" value="1"/>
</dbReference>
<dbReference type="PANTHER" id="PTHR43884">
    <property type="entry name" value="ACYL-COA DEHYDROGENASE"/>
    <property type="match status" value="1"/>
</dbReference>
<dbReference type="Gene3D" id="2.40.110.10">
    <property type="entry name" value="Butyryl-CoA Dehydrogenase, subunit A, domain 2"/>
    <property type="match status" value="1"/>
</dbReference>
<dbReference type="Pfam" id="PF02770">
    <property type="entry name" value="Acyl-CoA_dh_M"/>
    <property type="match status" value="1"/>
</dbReference>
<keyword evidence="3 6" id="KW-0285">Flavoprotein</keyword>
<dbReference type="AlphaFoldDB" id="A0ABD5VW35"/>
<evidence type="ECO:0000259" key="9">
    <source>
        <dbReference type="Pfam" id="PF02771"/>
    </source>
</evidence>
<feature type="domain" description="Acyl-CoA oxidase/dehydrogenase middle" evidence="8">
    <location>
        <begin position="126"/>
        <end position="219"/>
    </location>
</feature>
<dbReference type="EC" id="1.-.-.-" evidence="10"/>
<keyword evidence="5 6" id="KW-0560">Oxidoreductase</keyword>
<dbReference type="PIRSF" id="PIRSF016578">
    <property type="entry name" value="HsaA"/>
    <property type="match status" value="1"/>
</dbReference>
<dbReference type="GeneID" id="76629271"/>
<dbReference type="PANTHER" id="PTHR43884:SF12">
    <property type="entry name" value="ISOVALERYL-COA DEHYDROGENASE, MITOCHONDRIAL-RELATED"/>
    <property type="match status" value="1"/>
</dbReference>
<evidence type="ECO:0000259" key="8">
    <source>
        <dbReference type="Pfam" id="PF02770"/>
    </source>
</evidence>
<dbReference type="FunFam" id="2.40.110.10:FF:000002">
    <property type="entry name" value="Acyl-CoA dehydrogenase fadE12"/>
    <property type="match status" value="1"/>
</dbReference>
<evidence type="ECO:0000256" key="3">
    <source>
        <dbReference type="ARBA" id="ARBA00022630"/>
    </source>
</evidence>
<protein>
    <submittedName>
        <fullName evidence="10">Acyl-CoA dehydrogenase family protein</fullName>
        <ecNumber evidence="10">1.-.-.-</ecNumber>
    </submittedName>
</protein>
<evidence type="ECO:0000256" key="4">
    <source>
        <dbReference type="ARBA" id="ARBA00022827"/>
    </source>
</evidence>
<comment type="cofactor">
    <cofactor evidence="1 6">
        <name>FAD</name>
        <dbReference type="ChEBI" id="CHEBI:57692"/>
    </cofactor>
</comment>
<feature type="domain" description="Acyl-CoA dehydrogenase/oxidase C-terminal" evidence="7">
    <location>
        <begin position="231"/>
        <end position="374"/>
    </location>
</feature>
<evidence type="ECO:0000256" key="2">
    <source>
        <dbReference type="ARBA" id="ARBA00009347"/>
    </source>
</evidence>
<sequence length="382" mass="41104">MDLLSEAPIPDATLDTKAAAREFASEHVRPRSAEFDAPGEYPLEVVQEAQSAGIAGVYVPEEHGGAGWTLADRLAVVEELFRADGGIGLALQLVDFGAKVVTMTGSPDQQAEWLPPVAAGDEISGLAATEPAGGSDLAGMTTTAHRDGDEYVLDGEKYWTSNGVVADWIVVYAQTGEPGHEGYSLFVVPTDTPGYDADAITDKMGLRASQQARITLDSVRVPAANRLGPEGSGFYQLASFFNYGRIAVAGHGIGLAAAALETAWEYVHDRELYDEPVAEKQTVRHQLVEAREEFGAARALTWQACDHVMADEHPAFWASLAKSHATRAAENIAQTAVQLHGGEGLREQNRVNRIYRDAKYPSIYEGANAVQRDLAYGHWPEA</sequence>
<comment type="caution">
    <text evidence="10">The sequence shown here is derived from an EMBL/GenBank/DDBJ whole genome shotgun (WGS) entry which is preliminary data.</text>
</comment>
<dbReference type="EMBL" id="JBHSZI010000001">
    <property type="protein sequence ID" value="MFC7057410.1"/>
    <property type="molecule type" value="Genomic_DNA"/>
</dbReference>
<dbReference type="GO" id="GO:0016491">
    <property type="term" value="F:oxidoreductase activity"/>
    <property type="evidence" value="ECO:0007669"/>
    <property type="project" value="UniProtKB-KW"/>
</dbReference>
<dbReference type="Proteomes" id="UP001596445">
    <property type="component" value="Unassembled WGS sequence"/>
</dbReference>
<dbReference type="SUPFAM" id="SSF47203">
    <property type="entry name" value="Acyl-CoA dehydrogenase C-terminal domain-like"/>
    <property type="match status" value="1"/>
</dbReference>
<evidence type="ECO:0000256" key="1">
    <source>
        <dbReference type="ARBA" id="ARBA00001974"/>
    </source>
</evidence>
<dbReference type="Pfam" id="PF00441">
    <property type="entry name" value="Acyl-CoA_dh_1"/>
    <property type="match status" value="1"/>
</dbReference>
<dbReference type="InterPro" id="IPR009100">
    <property type="entry name" value="AcylCoA_DH/oxidase_NM_dom_sf"/>
</dbReference>